<comment type="caution">
    <text evidence="1">The sequence shown here is derived from an EMBL/GenBank/DDBJ whole genome shotgun (WGS) entry which is preliminary data.</text>
</comment>
<dbReference type="AlphaFoldDB" id="A0A853GTJ8"/>
<dbReference type="RefSeq" id="WP_130040208.1">
    <property type="nucleotide sequence ID" value="NZ_JACCEV010000003.1"/>
</dbReference>
<accession>A0A853GTJ8</accession>
<gene>
    <name evidence="1" type="ORF">H0A62_12820</name>
</gene>
<evidence type="ECO:0000313" key="2">
    <source>
        <dbReference type="Proteomes" id="UP000554144"/>
    </source>
</evidence>
<dbReference type="InterPro" id="IPR021927">
    <property type="entry name" value="DUF3540"/>
</dbReference>
<dbReference type="Pfam" id="PF12059">
    <property type="entry name" value="DUF3540"/>
    <property type="match status" value="1"/>
</dbReference>
<reference evidence="1 2" key="1">
    <citation type="submission" date="2020-07" db="EMBL/GenBank/DDBJ databases">
        <title>Taxonomic revisions and descriptions of new bacterial species based on genomic comparisons in the high-G+C-content subgroup of the family Alcaligenaceae.</title>
        <authorList>
            <person name="Szabo A."/>
            <person name="Felfoldi T."/>
        </authorList>
    </citation>
    <scope>NUCLEOTIDE SEQUENCE [LARGE SCALE GENOMIC DNA]</scope>
    <source>
        <strain evidence="1 2">DSM 25667</strain>
    </source>
</reference>
<sequence>MRAAAKPGVVLQYDPVQLLGTVIRMEAGGYCVVQCEATEWRVQRAASCLLVPAVGDTVLISGPIPKQTYLIAVIHQSEPSTARLETQGHMVIACPRGNISVQAGHSVTLQGDEDVVLDTAVLHMRVNKAECTVGELDYMGTGARVSVSAVRLIGSACEVVMDRISQLAHQVFRLTEDTEQVRAGRIDYQAEHTVRLHAQHTLLTGTDLVKVDADQIHMG</sequence>
<keyword evidence="2" id="KW-1185">Reference proteome</keyword>
<evidence type="ECO:0000313" key="1">
    <source>
        <dbReference type="EMBL" id="NYT86488.1"/>
    </source>
</evidence>
<dbReference type="EMBL" id="JACCEV010000003">
    <property type="protein sequence ID" value="NYT86488.1"/>
    <property type="molecule type" value="Genomic_DNA"/>
</dbReference>
<name>A0A853GTJ8_9BURK</name>
<organism evidence="1 2">
    <name type="scientific">Pollutimonas harenae</name>
    <dbReference type="NCBI Taxonomy" id="657015"/>
    <lineage>
        <taxon>Bacteria</taxon>
        <taxon>Pseudomonadati</taxon>
        <taxon>Pseudomonadota</taxon>
        <taxon>Betaproteobacteria</taxon>
        <taxon>Burkholderiales</taxon>
        <taxon>Alcaligenaceae</taxon>
        <taxon>Pollutimonas</taxon>
    </lineage>
</organism>
<protein>
    <submittedName>
        <fullName evidence="1">DUF3540 domain-containing protein</fullName>
    </submittedName>
</protein>
<dbReference type="Proteomes" id="UP000554144">
    <property type="component" value="Unassembled WGS sequence"/>
</dbReference>
<proteinExistence type="predicted"/>
<dbReference type="OrthoDB" id="6119047at2"/>